<reference evidence="2 3" key="1">
    <citation type="journal article" date="2014" name="BMC Genomics">
        <title>Genome sequencing of four Aureobasidium pullulans varieties: biotechnological potential, stress tolerance, and description of new species.</title>
        <authorList>
            <person name="Gostin Ar C."/>
            <person name="Ohm R.A."/>
            <person name="Kogej T."/>
            <person name="Sonjak S."/>
            <person name="Turk M."/>
            <person name="Zajc J."/>
            <person name="Zalar P."/>
            <person name="Grube M."/>
            <person name="Sun H."/>
            <person name="Han J."/>
            <person name="Sharma A."/>
            <person name="Chiniquy J."/>
            <person name="Ngan C.Y."/>
            <person name="Lipzen A."/>
            <person name="Barry K."/>
            <person name="Grigoriev I.V."/>
            <person name="Gunde-Cimerman N."/>
        </authorList>
    </citation>
    <scope>NUCLEOTIDE SEQUENCE [LARGE SCALE GENOMIC DNA]</scope>
    <source>
        <strain evidence="2 3">EXF-2481</strain>
    </source>
</reference>
<dbReference type="RefSeq" id="XP_013343303.1">
    <property type="nucleotide sequence ID" value="XM_013487849.1"/>
</dbReference>
<dbReference type="OrthoDB" id="3873760at2759"/>
<feature type="region of interest" description="Disordered" evidence="1">
    <location>
        <begin position="53"/>
        <end position="76"/>
    </location>
</feature>
<dbReference type="GeneID" id="25362748"/>
<dbReference type="HOGENOM" id="CLU_625531_0_0_1"/>
<sequence length="438" mass="48357">MDVSLSSSSVSARIRASAMILTKDLLSTSIDGSGALEITKELATSRSAHKISPALSYGSTSSPQIAKPSSKHRHYGGETTECSKKWFELDTADANNDFSQFMLEVCSITETGESSPRSGSTLDLALSAQDSPERWAGVHLKRNDSFNPELSSQESKAEFTYASSDLSRSNIQPEETTRNLHSLSDHLAQSLSWDNYTKTASDEVHKTIPPNSIHGAKPVERKERALGRLQLIFSQMPVMAPPNTSTALKRIDWSESSYNQFCVGEDAQAWAEFEASVIQGSNARALEHGMARDLATRHQYAQGPQPGRATASPMVASKQRHSQANVYQSDVLQSLDFASPQQQQALNGEKSQSNEKDTVETFHCPFIDCHSRFQMCADHLRDTNSTVSLPCVHQGCGLEFATQEVWRKHVSTAHHDLLRIWRPTDEADLEAAWGKFRA</sequence>
<proteinExistence type="predicted"/>
<gene>
    <name evidence="2" type="ORF">AUEXF2481DRAFT_242684</name>
</gene>
<protein>
    <submittedName>
        <fullName evidence="2">Uncharacterized protein</fullName>
    </submittedName>
</protein>
<dbReference type="EMBL" id="KL584761">
    <property type="protein sequence ID" value="KEQ94586.1"/>
    <property type="molecule type" value="Genomic_DNA"/>
</dbReference>
<evidence type="ECO:0000313" key="2">
    <source>
        <dbReference type="EMBL" id="KEQ94586.1"/>
    </source>
</evidence>
<evidence type="ECO:0000256" key="1">
    <source>
        <dbReference type="SAM" id="MobiDB-lite"/>
    </source>
</evidence>
<dbReference type="Proteomes" id="UP000030641">
    <property type="component" value="Unassembled WGS sequence"/>
</dbReference>
<accession>A0A074Z6N9</accession>
<dbReference type="STRING" id="1043005.A0A074Z6N9"/>
<dbReference type="InParanoid" id="A0A074Z6N9"/>
<keyword evidence="3" id="KW-1185">Reference proteome</keyword>
<dbReference type="AlphaFoldDB" id="A0A074Z6N9"/>
<organism evidence="2 3">
    <name type="scientific">Aureobasidium subglaciale (strain EXF-2481)</name>
    <name type="common">Aureobasidium pullulans var. subglaciale</name>
    <dbReference type="NCBI Taxonomy" id="1043005"/>
    <lineage>
        <taxon>Eukaryota</taxon>
        <taxon>Fungi</taxon>
        <taxon>Dikarya</taxon>
        <taxon>Ascomycota</taxon>
        <taxon>Pezizomycotina</taxon>
        <taxon>Dothideomycetes</taxon>
        <taxon>Dothideomycetidae</taxon>
        <taxon>Dothideales</taxon>
        <taxon>Saccotheciaceae</taxon>
        <taxon>Aureobasidium</taxon>
    </lineage>
</organism>
<evidence type="ECO:0000313" key="3">
    <source>
        <dbReference type="Proteomes" id="UP000030641"/>
    </source>
</evidence>
<name>A0A074Z6N9_AURSE</name>
<feature type="region of interest" description="Disordered" evidence="1">
    <location>
        <begin position="300"/>
        <end position="323"/>
    </location>
</feature>